<feature type="compositionally biased region" description="Polar residues" evidence="1">
    <location>
        <begin position="235"/>
        <end position="247"/>
    </location>
</feature>
<evidence type="ECO:0000313" key="2">
    <source>
        <dbReference type="EMBL" id="KAJ3119481.1"/>
    </source>
</evidence>
<accession>A0AAD5T152</accession>
<dbReference type="InterPro" id="IPR002093">
    <property type="entry name" value="BRCA2_repeat"/>
</dbReference>
<reference evidence="2" key="1">
    <citation type="submission" date="2020-05" db="EMBL/GenBank/DDBJ databases">
        <title>Phylogenomic resolution of chytrid fungi.</title>
        <authorList>
            <person name="Stajich J.E."/>
            <person name="Amses K."/>
            <person name="Simmons R."/>
            <person name="Seto K."/>
            <person name="Myers J."/>
            <person name="Bonds A."/>
            <person name="Quandt C.A."/>
            <person name="Barry K."/>
            <person name="Liu P."/>
            <person name="Grigoriev I."/>
            <person name="Longcore J.E."/>
            <person name="James T.Y."/>
        </authorList>
    </citation>
    <scope>NUCLEOTIDE SEQUENCE</scope>
    <source>
        <strain evidence="2">JEL0513</strain>
    </source>
</reference>
<protein>
    <submittedName>
        <fullName evidence="2">Uncharacterized protein</fullName>
    </submittedName>
</protein>
<evidence type="ECO:0000256" key="1">
    <source>
        <dbReference type="SAM" id="MobiDB-lite"/>
    </source>
</evidence>
<proteinExistence type="predicted"/>
<dbReference type="AlphaFoldDB" id="A0AAD5T152"/>
<feature type="non-terminal residue" evidence="2">
    <location>
        <position position="1"/>
    </location>
</feature>
<sequence length="1081" mass="119565">MQENNGYNLNLNGDSASDYMSSSLQMDDWTNTQLQKIIDTENTARQFSKLAPTSASLSQNAALTDIAAASSTPAGICNSTSAIFLPAQQPLRPASVSDFLTLDAPPKSHYTNSTLPFGSTGPPTPIIRNRYSKKPLILPKASLRQRQTVHAFAPIETVLNSTLKINSTTPFRIEDTIAFKMGWDKTPPMSGKIIDHSSGFKRSYNRTFALEKSAITSKLFERENLSKFNDVSNYKRSRKPVNNNNTPEAEKVNGSYFNTDSFSKETFLSSDDMDNEKEYSQVYKNGILNVIANDNSNLFDNDQTACVYFESIENLGQLDNPFIEKSTNSRASLIRAYLNDDDGMSLSSGDFITQAEQNEIDKKHSESQDSIRQQACAVGFKTASNKTLKISKSGLEFGKNLLNSIQSAKSNPKMNADIFTEKVRPYKFAKSLADFAAISQLSTNCDNFSNGILNEESLFVDKSLNREITAVSWSPVRNNSDFKANIEVCNTGVISENFHAIFSDDNFTNSAVFNSENSREFMNANASGLPETGQKFQTILPNLNRDIERHDEIENAAIDTQHRNFIETKIPKFARFSTGAGNLAKPLKKPQNSKNTLFNKLDQEIKFSGDQMLFENEDFLASELNEFSQKKEVFSTASGHKLADQKIAAETMLFDTYKKTNDCESAVPTKYFENFESDFKPSVFGRESEAGLKLTGFSSGTGRKLPEVTEQQRSFANALLNESNKEIPPVQVQFDKNNFFSSKTTLSVARFTTGTGRPHAKSAHDQRQLAILFGAEDKTSDCESAVPNESFENLECTFKKIQAPNISEYVVEETPKLAGFSSGMGKKLPQVTEQQQNFANALLNESNQGILLAPVQFDENDIFFSKSTPVKVGFSTGTGRLLAKPTEDQKKRAKLIFQNLAESLDTPVSAELNIDESEISQIDSEQPLTLNGFLNDIGNKLTPVTLDQKKRAEFLIQSFESPISTPVTRKNIAPGTPTLKKFRTPFKTPLVNSVATSSTTDASIGKSFKNLHIVTLIGSSNTFSAANTPNPKTPTVGSFKQKRFKVPTSANKFVTPSRGGSVITATKPKIKVELKIFFETA</sequence>
<gene>
    <name evidence="2" type="ORF">HK100_000292</name>
</gene>
<dbReference type="Proteomes" id="UP001211907">
    <property type="component" value="Unassembled WGS sequence"/>
</dbReference>
<organism evidence="2 3">
    <name type="scientific">Physocladia obscura</name>
    <dbReference type="NCBI Taxonomy" id="109957"/>
    <lineage>
        <taxon>Eukaryota</taxon>
        <taxon>Fungi</taxon>
        <taxon>Fungi incertae sedis</taxon>
        <taxon>Chytridiomycota</taxon>
        <taxon>Chytridiomycota incertae sedis</taxon>
        <taxon>Chytridiomycetes</taxon>
        <taxon>Chytridiales</taxon>
        <taxon>Chytriomycetaceae</taxon>
        <taxon>Physocladia</taxon>
    </lineage>
</organism>
<dbReference type="PROSITE" id="PS50138">
    <property type="entry name" value="BRCA2_REPEAT"/>
    <property type="match status" value="1"/>
</dbReference>
<feature type="region of interest" description="Disordered" evidence="1">
    <location>
        <begin position="235"/>
        <end position="255"/>
    </location>
</feature>
<evidence type="ECO:0000313" key="3">
    <source>
        <dbReference type="Proteomes" id="UP001211907"/>
    </source>
</evidence>
<comment type="caution">
    <text evidence="2">The sequence shown here is derived from an EMBL/GenBank/DDBJ whole genome shotgun (WGS) entry which is preliminary data.</text>
</comment>
<dbReference type="EMBL" id="JADGJH010001056">
    <property type="protein sequence ID" value="KAJ3119481.1"/>
    <property type="molecule type" value="Genomic_DNA"/>
</dbReference>
<keyword evidence="3" id="KW-1185">Reference proteome</keyword>
<name>A0AAD5T152_9FUNG</name>